<organism evidence="5 6">
    <name type="scientific">Albula goreensis</name>
    <dbReference type="NCBI Taxonomy" id="1534307"/>
    <lineage>
        <taxon>Eukaryota</taxon>
        <taxon>Metazoa</taxon>
        <taxon>Chordata</taxon>
        <taxon>Craniata</taxon>
        <taxon>Vertebrata</taxon>
        <taxon>Euteleostomi</taxon>
        <taxon>Actinopterygii</taxon>
        <taxon>Neopterygii</taxon>
        <taxon>Teleostei</taxon>
        <taxon>Albuliformes</taxon>
        <taxon>Albulidae</taxon>
        <taxon>Albula</taxon>
    </lineage>
</organism>
<dbReference type="Pfam" id="PF04548">
    <property type="entry name" value="AIG1"/>
    <property type="match status" value="1"/>
</dbReference>
<dbReference type="PANTHER" id="PTHR10903">
    <property type="entry name" value="GTPASE, IMAP FAMILY MEMBER-RELATED"/>
    <property type="match status" value="1"/>
</dbReference>
<keyword evidence="2" id="KW-0547">Nucleotide-binding</keyword>
<evidence type="ECO:0000313" key="5">
    <source>
        <dbReference type="EMBL" id="KAI1888248.1"/>
    </source>
</evidence>
<dbReference type="Proteomes" id="UP000829720">
    <property type="component" value="Unassembled WGS sequence"/>
</dbReference>
<keyword evidence="3" id="KW-0342">GTP-binding</keyword>
<evidence type="ECO:0000256" key="2">
    <source>
        <dbReference type="ARBA" id="ARBA00022741"/>
    </source>
</evidence>
<evidence type="ECO:0000259" key="4">
    <source>
        <dbReference type="Pfam" id="PF04548"/>
    </source>
</evidence>
<dbReference type="Gene3D" id="3.40.50.300">
    <property type="entry name" value="P-loop containing nucleotide triphosphate hydrolases"/>
    <property type="match status" value="1"/>
</dbReference>
<name>A0A8T3D0S0_9TELE</name>
<keyword evidence="6" id="KW-1185">Reference proteome</keyword>
<dbReference type="OrthoDB" id="425923at2759"/>
<dbReference type="InterPro" id="IPR006703">
    <property type="entry name" value="G_AIG1"/>
</dbReference>
<reference evidence="5" key="1">
    <citation type="submission" date="2021-01" db="EMBL/GenBank/DDBJ databases">
        <authorList>
            <person name="Zahm M."/>
            <person name="Roques C."/>
            <person name="Cabau C."/>
            <person name="Klopp C."/>
            <person name="Donnadieu C."/>
            <person name="Jouanno E."/>
            <person name="Lampietro C."/>
            <person name="Louis A."/>
            <person name="Herpin A."/>
            <person name="Echchiki A."/>
            <person name="Berthelot C."/>
            <person name="Parey E."/>
            <person name="Roest-Crollius H."/>
            <person name="Braasch I."/>
            <person name="Postlethwait J."/>
            <person name="Bobe J."/>
            <person name="Montfort J."/>
            <person name="Bouchez O."/>
            <person name="Begum T."/>
            <person name="Mejri S."/>
            <person name="Adams A."/>
            <person name="Chen W.-J."/>
            <person name="Guiguen Y."/>
        </authorList>
    </citation>
    <scope>NUCLEOTIDE SEQUENCE</scope>
    <source>
        <tissue evidence="5">Blood</tissue>
    </source>
</reference>
<dbReference type="PANTHER" id="PTHR10903:SF170">
    <property type="entry name" value="GTPASE IMAP FAMILY MEMBER 7"/>
    <property type="match status" value="1"/>
</dbReference>
<sequence length="92" mass="10692">MDGSCDLRIVLLDELNDDSETVTIEQFVDTDSYLKALIKDCGNRVHVIDNKYWERDENAERIKNLLTQIDQMKEQNGEYTFVATYSPNCRIA</sequence>
<comment type="similarity">
    <text evidence="1">Belongs to the TRAFAC class TrmE-Era-EngA-EngB-Septin-like GTPase superfamily. AIG1/Toc34/Toc159-like paraseptin GTPase family. IAN subfamily.</text>
</comment>
<evidence type="ECO:0000256" key="3">
    <source>
        <dbReference type="ARBA" id="ARBA00023134"/>
    </source>
</evidence>
<proteinExistence type="inferred from homology"/>
<accession>A0A8T3D0S0</accession>
<protein>
    <recommendedName>
        <fullName evidence="4">AIG1-type G domain-containing protein</fullName>
    </recommendedName>
</protein>
<dbReference type="EMBL" id="JAERUA010000017">
    <property type="protein sequence ID" value="KAI1888248.1"/>
    <property type="molecule type" value="Genomic_DNA"/>
</dbReference>
<dbReference type="InterPro" id="IPR045058">
    <property type="entry name" value="GIMA/IAN/Toc"/>
</dbReference>
<gene>
    <name evidence="5" type="ORF">AGOR_G00183070</name>
</gene>
<dbReference type="AlphaFoldDB" id="A0A8T3D0S0"/>
<comment type="caution">
    <text evidence="5">The sequence shown here is derived from an EMBL/GenBank/DDBJ whole genome shotgun (WGS) entry which is preliminary data.</text>
</comment>
<dbReference type="GO" id="GO:0005525">
    <property type="term" value="F:GTP binding"/>
    <property type="evidence" value="ECO:0007669"/>
    <property type="project" value="UniProtKB-KW"/>
</dbReference>
<evidence type="ECO:0000256" key="1">
    <source>
        <dbReference type="ARBA" id="ARBA00008535"/>
    </source>
</evidence>
<feature type="domain" description="AIG1-type G" evidence="4">
    <location>
        <begin position="9"/>
        <end position="85"/>
    </location>
</feature>
<dbReference type="InterPro" id="IPR027417">
    <property type="entry name" value="P-loop_NTPase"/>
</dbReference>
<evidence type="ECO:0000313" key="6">
    <source>
        <dbReference type="Proteomes" id="UP000829720"/>
    </source>
</evidence>